<dbReference type="GO" id="GO:0019646">
    <property type="term" value="P:aerobic electron transport chain"/>
    <property type="evidence" value="ECO:0007669"/>
    <property type="project" value="TreeGrafter"/>
</dbReference>
<keyword evidence="8" id="KW-0249">Electron transport</keyword>
<feature type="region of interest" description="Disordered" evidence="12">
    <location>
        <begin position="328"/>
        <end position="356"/>
    </location>
</feature>
<keyword evidence="6 13" id="KW-0812">Transmembrane</keyword>
<evidence type="ECO:0000313" key="14">
    <source>
        <dbReference type="EMBL" id="SEO38492.1"/>
    </source>
</evidence>
<dbReference type="GO" id="GO:0016682">
    <property type="term" value="F:oxidoreductase activity, acting on diphenols and related substances as donors, oxygen as acceptor"/>
    <property type="evidence" value="ECO:0007669"/>
    <property type="project" value="TreeGrafter"/>
</dbReference>
<proteinExistence type="inferred from homology"/>
<evidence type="ECO:0000256" key="10">
    <source>
        <dbReference type="ARBA" id="ARBA00023004"/>
    </source>
</evidence>
<feature type="transmembrane region" description="Helical" evidence="13">
    <location>
        <begin position="293"/>
        <end position="315"/>
    </location>
</feature>
<dbReference type="PIRSF" id="PIRSF000267">
    <property type="entry name" value="Cyt_oxidse_sub2"/>
    <property type="match status" value="1"/>
</dbReference>
<dbReference type="AlphaFoldDB" id="A0A1H8P998"/>
<dbReference type="GO" id="GO:0005886">
    <property type="term" value="C:plasma membrane"/>
    <property type="evidence" value="ECO:0007669"/>
    <property type="project" value="UniProtKB-SubCell"/>
</dbReference>
<dbReference type="OrthoDB" id="9776710at2"/>
<feature type="transmembrane region" description="Helical" evidence="13">
    <location>
        <begin position="114"/>
        <end position="137"/>
    </location>
</feature>
<dbReference type="NCBIfam" id="TIGR00203">
    <property type="entry name" value="cydB"/>
    <property type="match status" value="1"/>
</dbReference>
<dbReference type="GO" id="GO:0009055">
    <property type="term" value="F:electron transfer activity"/>
    <property type="evidence" value="ECO:0007669"/>
    <property type="project" value="TreeGrafter"/>
</dbReference>
<dbReference type="InterPro" id="IPR003317">
    <property type="entry name" value="Cyt-d_oxidase_su2"/>
</dbReference>
<accession>A0A1H8P998</accession>
<evidence type="ECO:0000256" key="13">
    <source>
        <dbReference type="SAM" id="Phobius"/>
    </source>
</evidence>
<keyword evidence="3" id="KW-0813">Transport</keyword>
<evidence type="ECO:0000256" key="4">
    <source>
        <dbReference type="ARBA" id="ARBA00022475"/>
    </source>
</evidence>
<dbReference type="EMBL" id="FOEE01000001">
    <property type="protein sequence ID" value="SEO38492.1"/>
    <property type="molecule type" value="Genomic_DNA"/>
</dbReference>
<evidence type="ECO:0000256" key="2">
    <source>
        <dbReference type="ARBA" id="ARBA00007543"/>
    </source>
</evidence>
<keyword evidence="7" id="KW-0479">Metal-binding</keyword>
<dbReference type="Proteomes" id="UP000198960">
    <property type="component" value="Unassembled WGS sequence"/>
</dbReference>
<dbReference type="GO" id="GO:0070069">
    <property type="term" value="C:cytochrome complex"/>
    <property type="evidence" value="ECO:0007669"/>
    <property type="project" value="TreeGrafter"/>
</dbReference>
<evidence type="ECO:0000256" key="1">
    <source>
        <dbReference type="ARBA" id="ARBA00004651"/>
    </source>
</evidence>
<feature type="transmembrane region" description="Helical" evidence="13">
    <location>
        <begin position="82"/>
        <end position="102"/>
    </location>
</feature>
<feature type="transmembrane region" description="Helical" evidence="13">
    <location>
        <begin position="250"/>
        <end position="273"/>
    </location>
</feature>
<protein>
    <submittedName>
        <fullName evidence="14">Cytochrome bd-I ubiquinol oxidase subunit 2 apoprotein</fullName>
    </submittedName>
</protein>
<evidence type="ECO:0000256" key="6">
    <source>
        <dbReference type="ARBA" id="ARBA00022692"/>
    </source>
</evidence>
<dbReference type="RefSeq" id="WP_091938942.1">
    <property type="nucleotide sequence ID" value="NZ_FOEE01000001.1"/>
</dbReference>
<dbReference type="GO" id="GO:0046872">
    <property type="term" value="F:metal ion binding"/>
    <property type="evidence" value="ECO:0007669"/>
    <property type="project" value="UniProtKB-KW"/>
</dbReference>
<evidence type="ECO:0000256" key="11">
    <source>
        <dbReference type="ARBA" id="ARBA00023136"/>
    </source>
</evidence>
<evidence type="ECO:0000256" key="8">
    <source>
        <dbReference type="ARBA" id="ARBA00022982"/>
    </source>
</evidence>
<feature type="transmembrane region" description="Helical" evidence="13">
    <location>
        <begin position="157"/>
        <end position="182"/>
    </location>
</feature>
<sequence>MDLQTVWFAAVAVLWIGFLLLEGFDFGVAALLPVLGRRRADRHVMLRTIGPLWDGNEVWLITAAGAVFAAFPGWYATWLPALYLPFVLVLFGLIVRAVAFEWRHSHHTERWDDTWTTVITVGSLVAALGIGAALGATTLGLPIDADGNRVGGPFAGLGWPALLGAVSVLAFSTVHGAVFLALKTDGPIRVAAHAFALRWAPVAALPLLAWAAIVHLRHGTPATAVLWLVAALSVVAAWARLRAGREGQAFAAWGAMLVAAAATIFAAAYPVVVPSTIDAAFDVTLADASVSDYTLTVMTWAAGIGLPVVLGYQAWTYWVFRKRLSAEPQHAEPQPTQPQPTEPRHADDAGGAQVPA</sequence>
<evidence type="ECO:0000256" key="3">
    <source>
        <dbReference type="ARBA" id="ARBA00022448"/>
    </source>
</evidence>
<evidence type="ECO:0000256" key="9">
    <source>
        <dbReference type="ARBA" id="ARBA00022989"/>
    </source>
</evidence>
<keyword evidence="5" id="KW-0349">Heme</keyword>
<feature type="transmembrane region" description="Helical" evidence="13">
    <location>
        <begin position="219"/>
        <end position="238"/>
    </location>
</feature>
<dbReference type="PANTHER" id="PTHR43141">
    <property type="entry name" value="CYTOCHROME BD2 SUBUNIT II"/>
    <property type="match status" value="1"/>
</dbReference>
<keyword evidence="4" id="KW-1003">Cell membrane</keyword>
<keyword evidence="9 13" id="KW-1133">Transmembrane helix</keyword>
<evidence type="ECO:0000256" key="7">
    <source>
        <dbReference type="ARBA" id="ARBA00022723"/>
    </source>
</evidence>
<gene>
    <name evidence="14" type="ORF">SAMN05660991_00042</name>
</gene>
<keyword evidence="15" id="KW-1185">Reference proteome</keyword>
<dbReference type="STRING" id="673521.SAMN05660991_00042"/>
<feature type="transmembrane region" description="Helical" evidence="13">
    <location>
        <begin position="6"/>
        <end position="36"/>
    </location>
</feature>
<keyword evidence="10" id="KW-0408">Iron</keyword>
<name>A0A1H8P998_9ACTN</name>
<feature type="transmembrane region" description="Helical" evidence="13">
    <location>
        <begin position="57"/>
        <end position="76"/>
    </location>
</feature>
<comment type="similarity">
    <text evidence="2">Belongs to the cytochrome ubiquinol oxidase subunit 2 family.</text>
</comment>
<evidence type="ECO:0000313" key="15">
    <source>
        <dbReference type="Proteomes" id="UP000198960"/>
    </source>
</evidence>
<comment type="subcellular location">
    <subcellularLocation>
        <location evidence="1">Cell membrane</location>
        <topology evidence="1">Multi-pass membrane protein</topology>
    </subcellularLocation>
</comment>
<organism evidence="14 15">
    <name type="scientific">Trujillonella endophytica</name>
    <dbReference type="NCBI Taxonomy" id="673521"/>
    <lineage>
        <taxon>Bacteria</taxon>
        <taxon>Bacillati</taxon>
        <taxon>Actinomycetota</taxon>
        <taxon>Actinomycetes</taxon>
        <taxon>Geodermatophilales</taxon>
        <taxon>Geodermatophilaceae</taxon>
        <taxon>Trujillonella</taxon>
    </lineage>
</organism>
<dbReference type="PANTHER" id="PTHR43141:SF5">
    <property type="entry name" value="CYTOCHROME BD-I UBIQUINOL OXIDASE SUBUNIT 2"/>
    <property type="match status" value="1"/>
</dbReference>
<dbReference type="Pfam" id="PF02322">
    <property type="entry name" value="Cyt_bd_oxida_II"/>
    <property type="match status" value="1"/>
</dbReference>
<evidence type="ECO:0000256" key="5">
    <source>
        <dbReference type="ARBA" id="ARBA00022617"/>
    </source>
</evidence>
<keyword evidence="11 13" id="KW-0472">Membrane</keyword>
<reference evidence="15" key="1">
    <citation type="submission" date="2016-10" db="EMBL/GenBank/DDBJ databases">
        <authorList>
            <person name="Varghese N."/>
            <person name="Submissions S."/>
        </authorList>
    </citation>
    <scope>NUCLEOTIDE SEQUENCE [LARGE SCALE GENOMIC DNA]</scope>
    <source>
        <strain evidence="15">DSM 45413</strain>
    </source>
</reference>
<feature type="transmembrane region" description="Helical" evidence="13">
    <location>
        <begin position="194"/>
        <end position="213"/>
    </location>
</feature>
<evidence type="ECO:0000256" key="12">
    <source>
        <dbReference type="SAM" id="MobiDB-lite"/>
    </source>
</evidence>